<accession>A0A7W5D3U9</accession>
<dbReference type="PANTHER" id="PTHR43177:SF5">
    <property type="entry name" value="ANAEROBIC DIMETHYL SULFOXIDE REDUCTASE CHAIN B-RELATED"/>
    <property type="match status" value="1"/>
</dbReference>
<keyword evidence="4" id="KW-0677">Repeat</keyword>
<evidence type="ECO:0000256" key="3">
    <source>
        <dbReference type="ARBA" id="ARBA00022723"/>
    </source>
</evidence>
<evidence type="ECO:0000313" key="10">
    <source>
        <dbReference type="EMBL" id="MBB3172167.1"/>
    </source>
</evidence>
<feature type="domain" description="4Fe-4S ferredoxin-type" evidence="9">
    <location>
        <begin position="56"/>
        <end position="86"/>
    </location>
</feature>
<keyword evidence="5" id="KW-0249">Electron transport</keyword>
<dbReference type="CDD" id="cd16371">
    <property type="entry name" value="DMSOR_beta_like"/>
    <property type="match status" value="1"/>
</dbReference>
<dbReference type="Gene3D" id="3.30.70.20">
    <property type="match status" value="2"/>
</dbReference>
<proteinExistence type="predicted"/>
<evidence type="ECO:0000256" key="2">
    <source>
        <dbReference type="ARBA" id="ARBA00022485"/>
    </source>
</evidence>
<keyword evidence="6" id="KW-0408">Iron</keyword>
<dbReference type="GO" id="GO:0051539">
    <property type="term" value="F:4 iron, 4 sulfur cluster binding"/>
    <property type="evidence" value="ECO:0007669"/>
    <property type="project" value="UniProtKB-KW"/>
</dbReference>
<dbReference type="InterPro" id="IPR006311">
    <property type="entry name" value="TAT_signal"/>
</dbReference>
<dbReference type="InterPro" id="IPR050954">
    <property type="entry name" value="ET_IronSulfur_Cluster-Binding"/>
</dbReference>
<dbReference type="InterPro" id="IPR017900">
    <property type="entry name" value="4Fe4S_Fe_S_CS"/>
</dbReference>
<dbReference type="GO" id="GO:0046872">
    <property type="term" value="F:metal ion binding"/>
    <property type="evidence" value="ECO:0007669"/>
    <property type="project" value="UniProtKB-KW"/>
</dbReference>
<sequence>MQDARSISRRGLIAGTAAFGASVLVVGGAVSLGGKAFAEGGETASNNGAEVGGTQYGFMVDMGRCVDCEMCVAACRSQNHLSDETPNRRAVSSFLDSNGMNVYVSTSCMHCDDPNCLRVCPAGAISKSEAGIVHVDKDKCIGCKYCFQACPYGVPNYNSEAMDKCDCCLDAGVAPGDQPYCAQACIFNALKYGPVDELVAEAEQRGLAPVPVGEPCGPNCYLVRGVK</sequence>
<comment type="caution">
    <text evidence="10">The sequence shown here is derived from an EMBL/GenBank/DDBJ whole genome shotgun (WGS) entry which is preliminary data.</text>
</comment>
<gene>
    <name evidence="10" type="ORF">FHR31_002001</name>
</gene>
<dbReference type="PROSITE" id="PS00198">
    <property type="entry name" value="4FE4S_FER_1"/>
    <property type="match status" value="1"/>
</dbReference>
<dbReference type="PROSITE" id="PS51379">
    <property type="entry name" value="4FE4S_FER_2"/>
    <property type="match status" value="3"/>
</dbReference>
<keyword evidence="7" id="KW-0411">Iron-sulfur</keyword>
<evidence type="ECO:0000259" key="9">
    <source>
        <dbReference type="PROSITE" id="PS51379"/>
    </source>
</evidence>
<keyword evidence="1" id="KW-0813">Transport</keyword>
<organism evidence="10 11">
    <name type="scientific">Parvibacter caecicola</name>
    <dbReference type="NCBI Taxonomy" id="747645"/>
    <lineage>
        <taxon>Bacteria</taxon>
        <taxon>Bacillati</taxon>
        <taxon>Actinomycetota</taxon>
        <taxon>Coriobacteriia</taxon>
        <taxon>Coriobacteriales</taxon>
        <taxon>Coriobacteriaceae</taxon>
        <taxon>Parvibacter</taxon>
    </lineage>
</organism>
<keyword evidence="8" id="KW-0472">Membrane</keyword>
<dbReference type="InterPro" id="IPR017896">
    <property type="entry name" value="4Fe4S_Fe-S-bd"/>
</dbReference>
<dbReference type="Proteomes" id="UP000530850">
    <property type="component" value="Unassembled WGS sequence"/>
</dbReference>
<evidence type="ECO:0000256" key="7">
    <source>
        <dbReference type="ARBA" id="ARBA00023014"/>
    </source>
</evidence>
<evidence type="ECO:0000256" key="1">
    <source>
        <dbReference type="ARBA" id="ARBA00022448"/>
    </source>
</evidence>
<dbReference type="SUPFAM" id="SSF54862">
    <property type="entry name" value="4Fe-4S ferredoxins"/>
    <property type="match status" value="1"/>
</dbReference>
<evidence type="ECO:0000313" key="11">
    <source>
        <dbReference type="Proteomes" id="UP000530850"/>
    </source>
</evidence>
<dbReference type="PROSITE" id="PS51318">
    <property type="entry name" value="TAT"/>
    <property type="match status" value="1"/>
</dbReference>
<dbReference type="GeneID" id="93357371"/>
<feature type="domain" description="4Fe-4S ferredoxin-type" evidence="9">
    <location>
        <begin position="100"/>
        <end position="130"/>
    </location>
</feature>
<keyword evidence="8" id="KW-0812">Transmembrane</keyword>
<feature type="transmembrane region" description="Helical" evidence="8">
    <location>
        <begin position="12"/>
        <end position="32"/>
    </location>
</feature>
<feature type="domain" description="4Fe-4S ferredoxin-type" evidence="9">
    <location>
        <begin position="131"/>
        <end position="160"/>
    </location>
</feature>
<evidence type="ECO:0000256" key="5">
    <source>
        <dbReference type="ARBA" id="ARBA00022982"/>
    </source>
</evidence>
<dbReference type="Pfam" id="PF13247">
    <property type="entry name" value="Fer4_11"/>
    <property type="match status" value="1"/>
</dbReference>
<dbReference type="RefSeq" id="WP_123186058.1">
    <property type="nucleotide sequence ID" value="NZ_CANPEU010000022.1"/>
</dbReference>
<keyword evidence="8" id="KW-1133">Transmembrane helix</keyword>
<name>A0A7W5D3U9_9ACTN</name>
<dbReference type="PANTHER" id="PTHR43177">
    <property type="entry name" value="PROTEIN NRFC"/>
    <property type="match status" value="1"/>
</dbReference>
<keyword evidence="3" id="KW-0479">Metal-binding</keyword>
<evidence type="ECO:0000256" key="8">
    <source>
        <dbReference type="SAM" id="Phobius"/>
    </source>
</evidence>
<evidence type="ECO:0000256" key="6">
    <source>
        <dbReference type="ARBA" id="ARBA00023004"/>
    </source>
</evidence>
<reference evidence="10 11" key="1">
    <citation type="submission" date="2020-08" db="EMBL/GenBank/DDBJ databases">
        <title>Sequencing the genomes of 1000 actinobacteria strains.</title>
        <authorList>
            <person name="Klenk H.-P."/>
        </authorList>
    </citation>
    <scope>NUCLEOTIDE SEQUENCE [LARGE SCALE GENOMIC DNA]</scope>
    <source>
        <strain evidence="10 11">DSM 22242</strain>
    </source>
</reference>
<evidence type="ECO:0000256" key="4">
    <source>
        <dbReference type="ARBA" id="ARBA00022737"/>
    </source>
</evidence>
<dbReference type="EMBL" id="JACHYA010000010">
    <property type="protein sequence ID" value="MBB3172167.1"/>
    <property type="molecule type" value="Genomic_DNA"/>
</dbReference>
<keyword evidence="2" id="KW-0004">4Fe-4S</keyword>
<dbReference type="AlphaFoldDB" id="A0A7W5D3U9"/>
<protein>
    <submittedName>
        <fullName evidence="10">Fe-S-cluster-containing dehydrogenase component</fullName>
    </submittedName>
</protein>